<evidence type="ECO:0000256" key="2">
    <source>
        <dbReference type="ARBA" id="ARBA00008276"/>
    </source>
</evidence>
<evidence type="ECO:0000259" key="13">
    <source>
        <dbReference type="Pfam" id="PF08245"/>
    </source>
</evidence>
<reference evidence="15" key="1">
    <citation type="submission" date="2016-11" db="EMBL/GenBank/DDBJ databases">
        <authorList>
            <person name="Varghese N."/>
            <person name="Submissions S."/>
        </authorList>
    </citation>
    <scope>NUCLEOTIDE SEQUENCE [LARGE SCALE GENOMIC DNA]</scope>
    <source>
        <strain evidence="15">DSM 18095</strain>
    </source>
</reference>
<comment type="cofactor">
    <cofactor evidence="1">
        <name>Mg(2+)</name>
        <dbReference type="ChEBI" id="CHEBI:18420"/>
    </cofactor>
</comment>
<evidence type="ECO:0000313" key="14">
    <source>
        <dbReference type="EMBL" id="SHE84557.1"/>
    </source>
</evidence>
<dbReference type="GO" id="GO:0004326">
    <property type="term" value="F:tetrahydrofolylpolyglutamate synthase activity"/>
    <property type="evidence" value="ECO:0007669"/>
    <property type="project" value="UniProtKB-EC"/>
</dbReference>
<feature type="domain" description="Mur ligase C-terminal" evidence="12">
    <location>
        <begin position="298"/>
        <end position="416"/>
    </location>
</feature>
<keyword evidence="8" id="KW-0460">Magnesium</keyword>
<sequence>MKYQEALEYINDKNKYGSRLGLDSIGKLLWLLGNPQEGLKYIHIGGTNGKGSTSSYLAHMLESGGYRVGLFTSPYIERFNERIQINGQDIPDDILGKITGLIKEKADIMVEEGFEHPTTFEIVTAIGFMYFKQEQVDYVVLEVGLGGRYDSTNIISSPLASVITTIDYDHIDVLGDTLDKIAYQKAGIIKENSIVVSYPQVEEALQVIKEVSNEMKAEFYLCPMENIKVRDISGMGASFDFHYENTNMKDIKISMLGEYQIYNATLALTTLLILKEKGLVDISEEQIRDGLINTKWAGRLEVMRKSPIFLIDGAHNVQGIAQLKKAISLFKYKRLILGLGILKDKDSSHMVELLAPMADEIVITEVNMPRKLDAEELAEEISKYNKNIFIEKDIKKAVEKTLELAEKDDMIVFGGSLYLIGEVRGIIKLL</sequence>
<evidence type="ECO:0000256" key="3">
    <source>
        <dbReference type="ARBA" id="ARBA00013025"/>
    </source>
</evidence>
<dbReference type="STRING" id="1123404.SAMN02745784_01982"/>
<evidence type="ECO:0000256" key="6">
    <source>
        <dbReference type="ARBA" id="ARBA00022741"/>
    </source>
</evidence>
<keyword evidence="5" id="KW-0479">Metal-binding</keyword>
<evidence type="ECO:0000313" key="15">
    <source>
        <dbReference type="Proteomes" id="UP000184114"/>
    </source>
</evidence>
<dbReference type="InterPro" id="IPR004101">
    <property type="entry name" value="Mur_ligase_C"/>
</dbReference>
<comment type="similarity">
    <text evidence="2 11">Belongs to the folylpolyglutamate synthase family.</text>
</comment>
<dbReference type="RefSeq" id="WP_072975944.1">
    <property type="nucleotide sequence ID" value="NZ_FQTY01000008.1"/>
</dbReference>
<dbReference type="Gene3D" id="3.40.1190.10">
    <property type="entry name" value="Mur-like, catalytic domain"/>
    <property type="match status" value="1"/>
</dbReference>
<dbReference type="GO" id="GO:0005737">
    <property type="term" value="C:cytoplasm"/>
    <property type="evidence" value="ECO:0007669"/>
    <property type="project" value="TreeGrafter"/>
</dbReference>
<dbReference type="GO" id="GO:0005524">
    <property type="term" value="F:ATP binding"/>
    <property type="evidence" value="ECO:0007669"/>
    <property type="project" value="UniProtKB-KW"/>
</dbReference>
<dbReference type="InterPro" id="IPR018109">
    <property type="entry name" value="Folylpolyglutamate_synth_CS"/>
</dbReference>
<evidence type="ECO:0000256" key="11">
    <source>
        <dbReference type="PIRNR" id="PIRNR001563"/>
    </source>
</evidence>
<organism evidence="14 15">
    <name type="scientific">Tissierella praeacuta DSM 18095</name>
    <dbReference type="NCBI Taxonomy" id="1123404"/>
    <lineage>
        <taxon>Bacteria</taxon>
        <taxon>Bacillati</taxon>
        <taxon>Bacillota</taxon>
        <taxon>Tissierellia</taxon>
        <taxon>Tissierellales</taxon>
        <taxon>Tissierellaceae</taxon>
        <taxon>Tissierella</taxon>
    </lineage>
</organism>
<dbReference type="SUPFAM" id="SSF53623">
    <property type="entry name" value="MurD-like peptide ligases, catalytic domain"/>
    <property type="match status" value="1"/>
</dbReference>
<dbReference type="Proteomes" id="UP000184114">
    <property type="component" value="Unassembled WGS sequence"/>
</dbReference>
<evidence type="ECO:0000256" key="5">
    <source>
        <dbReference type="ARBA" id="ARBA00022723"/>
    </source>
</evidence>
<keyword evidence="7 11" id="KW-0067">ATP-binding</keyword>
<feature type="domain" description="Mur ligase central" evidence="13">
    <location>
        <begin position="44"/>
        <end position="270"/>
    </location>
</feature>
<keyword evidence="6 11" id="KW-0547">Nucleotide-binding</keyword>
<dbReference type="InterPro" id="IPR036565">
    <property type="entry name" value="Mur-like_cat_sf"/>
</dbReference>
<dbReference type="EMBL" id="FQTY01000008">
    <property type="protein sequence ID" value="SHE84557.1"/>
    <property type="molecule type" value="Genomic_DNA"/>
</dbReference>
<comment type="catalytic activity">
    <reaction evidence="10">
        <text>(6S)-5,6,7,8-tetrahydrofolyl-(gamma-L-Glu)(n) + L-glutamate + ATP = (6S)-5,6,7,8-tetrahydrofolyl-(gamma-L-Glu)(n+1) + ADP + phosphate + H(+)</text>
        <dbReference type="Rhea" id="RHEA:10580"/>
        <dbReference type="Rhea" id="RHEA-COMP:14738"/>
        <dbReference type="Rhea" id="RHEA-COMP:14740"/>
        <dbReference type="ChEBI" id="CHEBI:15378"/>
        <dbReference type="ChEBI" id="CHEBI:29985"/>
        <dbReference type="ChEBI" id="CHEBI:30616"/>
        <dbReference type="ChEBI" id="CHEBI:43474"/>
        <dbReference type="ChEBI" id="CHEBI:141005"/>
        <dbReference type="ChEBI" id="CHEBI:456216"/>
        <dbReference type="EC" id="6.3.2.17"/>
    </reaction>
</comment>
<dbReference type="GeneID" id="90994495"/>
<evidence type="ECO:0000256" key="8">
    <source>
        <dbReference type="ARBA" id="ARBA00022842"/>
    </source>
</evidence>
<dbReference type="EC" id="6.3.2.17" evidence="3"/>
<dbReference type="Pfam" id="PF08245">
    <property type="entry name" value="Mur_ligase_M"/>
    <property type="match status" value="1"/>
</dbReference>
<evidence type="ECO:0000256" key="9">
    <source>
        <dbReference type="ARBA" id="ARBA00030592"/>
    </source>
</evidence>
<dbReference type="SUPFAM" id="SSF53244">
    <property type="entry name" value="MurD-like peptide ligases, peptide-binding domain"/>
    <property type="match status" value="1"/>
</dbReference>
<keyword evidence="4 11" id="KW-0436">Ligase</keyword>
<dbReference type="GO" id="GO:0046872">
    <property type="term" value="F:metal ion binding"/>
    <property type="evidence" value="ECO:0007669"/>
    <property type="project" value="UniProtKB-KW"/>
</dbReference>
<dbReference type="PROSITE" id="PS01011">
    <property type="entry name" value="FOLYLPOLYGLU_SYNT_1"/>
    <property type="match status" value="1"/>
</dbReference>
<dbReference type="Gene3D" id="3.90.190.20">
    <property type="entry name" value="Mur ligase, C-terminal domain"/>
    <property type="match status" value="1"/>
</dbReference>
<dbReference type="InterPro" id="IPR013221">
    <property type="entry name" value="Mur_ligase_cen"/>
</dbReference>
<dbReference type="NCBIfam" id="TIGR01499">
    <property type="entry name" value="folC"/>
    <property type="match status" value="1"/>
</dbReference>
<dbReference type="PANTHER" id="PTHR11136:SF0">
    <property type="entry name" value="DIHYDROFOLATE SYNTHETASE-RELATED"/>
    <property type="match status" value="1"/>
</dbReference>
<dbReference type="FunFam" id="3.40.1190.10:FF:000011">
    <property type="entry name" value="Folylpolyglutamate synthase/dihydrofolate synthase"/>
    <property type="match status" value="1"/>
</dbReference>
<evidence type="ECO:0000256" key="1">
    <source>
        <dbReference type="ARBA" id="ARBA00001946"/>
    </source>
</evidence>
<evidence type="ECO:0000256" key="10">
    <source>
        <dbReference type="ARBA" id="ARBA00047493"/>
    </source>
</evidence>
<dbReference type="AlphaFoldDB" id="A0A1M4WTS2"/>
<dbReference type="PIRSF" id="PIRSF001563">
    <property type="entry name" value="Folylpolyglu_synth"/>
    <property type="match status" value="1"/>
</dbReference>
<accession>A0A1M4WTS2</accession>
<dbReference type="InterPro" id="IPR001645">
    <property type="entry name" value="Folylpolyglutamate_synth"/>
</dbReference>
<gene>
    <name evidence="14" type="ORF">SAMN02745784_01982</name>
</gene>
<name>A0A1M4WTS2_9FIRM</name>
<evidence type="ECO:0000259" key="12">
    <source>
        <dbReference type="Pfam" id="PF02875"/>
    </source>
</evidence>
<evidence type="ECO:0000256" key="4">
    <source>
        <dbReference type="ARBA" id="ARBA00022598"/>
    </source>
</evidence>
<dbReference type="PROSITE" id="PS01012">
    <property type="entry name" value="FOLYLPOLYGLU_SYNT_2"/>
    <property type="match status" value="1"/>
</dbReference>
<dbReference type="Pfam" id="PF02875">
    <property type="entry name" value="Mur_ligase_C"/>
    <property type="match status" value="1"/>
</dbReference>
<dbReference type="PANTHER" id="PTHR11136">
    <property type="entry name" value="FOLYLPOLYGLUTAMATE SYNTHASE-RELATED"/>
    <property type="match status" value="1"/>
</dbReference>
<protein>
    <recommendedName>
        <fullName evidence="3">tetrahydrofolate synthase</fullName>
        <ecNumber evidence="3">6.3.2.17</ecNumber>
    </recommendedName>
    <alternativeName>
        <fullName evidence="9">Tetrahydrofolylpolyglutamate synthase</fullName>
    </alternativeName>
</protein>
<dbReference type="InterPro" id="IPR036615">
    <property type="entry name" value="Mur_ligase_C_dom_sf"/>
</dbReference>
<keyword evidence="15" id="KW-1185">Reference proteome</keyword>
<dbReference type="GO" id="GO:0008841">
    <property type="term" value="F:dihydrofolate synthase activity"/>
    <property type="evidence" value="ECO:0007669"/>
    <property type="project" value="TreeGrafter"/>
</dbReference>
<proteinExistence type="inferred from homology"/>
<evidence type="ECO:0000256" key="7">
    <source>
        <dbReference type="ARBA" id="ARBA00022840"/>
    </source>
</evidence>